<evidence type="ECO:0000256" key="3">
    <source>
        <dbReference type="ARBA" id="ARBA00022839"/>
    </source>
</evidence>
<dbReference type="InterPro" id="IPR012337">
    <property type="entry name" value="RNaseH-like_sf"/>
</dbReference>
<sequence length="293" mass="33051">MTESNSLALCAEQLNQSDDYQVLQKLSPNTVFNQPTPENCHRICVIDTETTGLDTEVCEIIELGYQIIEFDSSGHFYKVLCAKNFLNEPEGDISAEVTRVTGLTLNEVKGHSIPWDEVEADIQSVQLCVAHNAGFDRPILERYSEVFISKIWGCSVAQIDWTTLTEVGSKNQEFLCWKVGQFFYAAHRALDDVQALCQLLSLPISDEQKPALSFLLHAVRQSKSLVKATGAPFDVKDELRSRGYRWNVGERVWQKLLDDALLKEELAWLIEHNTANPTIIKLKATDSFSIRAK</sequence>
<dbReference type="EMBL" id="UOFB01000010">
    <property type="protein sequence ID" value="VAW43943.1"/>
    <property type="molecule type" value="Genomic_DNA"/>
</dbReference>
<dbReference type="InterPro" id="IPR036397">
    <property type="entry name" value="RNaseH_sf"/>
</dbReference>
<gene>
    <name evidence="5" type="ORF">MNBD_GAMMA04-1656</name>
</gene>
<evidence type="ECO:0000313" key="5">
    <source>
        <dbReference type="EMBL" id="VAW43943.1"/>
    </source>
</evidence>
<reference evidence="5" key="1">
    <citation type="submission" date="2018-06" db="EMBL/GenBank/DDBJ databases">
        <authorList>
            <person name="Zhirakovskaya E."/>
        </authorList>
    </citation>
    <scope>NUCLEOTIDE SEQUENCE</scope>
</reference>
<dbReference type="AlphaFoldDB" id="A0A3B0VUX0"/>
<protein>
    <submittedName>
        <fullName evidence="5">Polymerase epsilon subunit</fullName>
    </submittedName>
</protein>
<dbReference type="SUPFAM" id="SSF53098">
    <property type="entry name" value="Ribonuclease H-like"/>
    <property type="match status" value="1"/>
</dbReference>
<keyword evidence="1" id="KW-0540">Nuclease</keyword>
<evidence type="ECO:0000259" key="4">
    <source>
        <dbReference type="SMART" id="SM00479"/>
    </source>
</evidence>
<dbReference type="GO" id="GO:0008408">
    <property type="term" value="F:3'-5' exonuclease activity"/>
    <property type="evidence" value="ECO:0007669"/>
    <property type="project" value="TreeGrafter"/>
</dbReference>
<organism evidence="5">
    <name type="scientific">hydrothermal vent metagenome</name>
    <dbReference type="NCBI Taxonomy" id="652676"/>
    <lineage>
        <taxon>unclassified sequences</taxon>
        <taxon>metagenomes</taxon>
        <taxon>ecological metagenomes</taxon>
    </lineage>
</organism>
<dbReference type="Gene3D" id="3.30.420.10">
    <property type="entry name" value="Ribonuclease H-like superfamily/Ribonuclease H"/>
    <property type="match status" value="1"/>
</dbReference>
<keyword evidence="2" id="KW-0378">Hydrolase</keyword>
<dbReference type="Pfam" id="PF00929">
    <property type="entry name" value="RNase_T"/>
    <property type="match status" value="1"/>
</dbReference>
<dbReference type="CDD" id="cd06127">
    <property type="entry name" value="DEDDh"/>
    <property type="match status" value="1"/>
</dbReference>
<dbReference type="PANTHER" id="PTHR30231:SF4">
    <property type="entry name" value="PROTEIN NEN2"/>
    <property type="match status" value="1"/>
</dbReference>
<name>A0A3B0VUX0_9ZZZZ</name>
<dbReference type="PANTHER" id="PTHR30231">
    <property type="entry name" value="DNA POLYMERASE III SUBUNIT EPSILON"/>
    <property type="match status" value="1"/>
</dbReference>
<evidence type="ECO:0000256" key="1">
    <source>
        <dbReference type="ARBA" id="ARBA00022722"/>
    </source>
</evidence>
<accession>A0A3B0VUX0</accession>
<evidence type="ECO:0000256" key="2">
    <source>
        <dbReference type="ARBA" id="ARBA00022801"/>
    </source>
</evidence>
<dbReference type="GO" id="GO:0003676">
    <property type="term" value="F:nucleic acid binding"/>
    <property type="evidence" value="ECO:0007669"/>
    <property type="project" value="InterPro"/>
</dbReference>
<dbReference type="InterPro" id="IPR013520">
    <property type="entry name" value="Ribonucl_H"/>
</dbReference>
<dbReference type="SMART" id="SM00479">
    <property type="entry name" value="EXOIII"/>
    <property type="match status" value="1"/>
</dbReference>
<keyword evidence="3" id="KW-0269">Exonuclease</keyword>
<dbReference type="NCBIfam" id="NF006615">
    <property type="entry name" value="PRK09182.1"/>
    <property type="match status" value="1"/>
</dbReference>
<proteinExistence type="predicted"/>
<feature type="domain" description="Exonuclease" evidence="4">
    <location>
        <begin position="42"/>
        <end position="209"/>
    </location>
</feature>